<dbReference type="OrthoDB" id="5425161at2759"/>
<sequence>LKVVTGLERRAQLELVQPGDREWVTIIQSICAARYATLPFIIYKGRVYISAYSYARDHSSTLRSSLQITLLCMKKVALRVLKHFNKHTKARTFSSHQLLILDGHESHNLVEFHQYCEEHKIITLCIPPHSSHLLQPLDVGCFALLKKAYGRQAKWLMRSRITYITKLKFLLCFKAAFDALITESNI</sequence>
<dbReference type="Proteomes" id="UP000800082">
    <property type="component" value="Unassembled WGS sequence"/>
</dbReference>
<protein>
    <submittedName>
        <fullName evidence="2">DDE-domain-containing protein</fullName>
    </submittedName>
</protein>
<dbReference type="Pfam" id="PF03184">
    <property type="entry name" value="DDE_1"/>
    <property type="match status" value="1"/>
</dbReference>
<keyword evidence="3" id="KW-1185">Reference proteome</keyword>
<dbReference type="GO" id="GO:0005634">
    <property type="term" value="C:nucleus"/>
    <property type="evidence" value="ECO:0007669"/>
    <property type="project" value="TreeGrafter"/>
</dbReference>
<dbReference type="GeneID" id="54355020"/>
<evidence type="ECO:0000313" key="3">
    <source>
        <dbReference type="Proteomes" id="UP000800082"/>
    </source>
</evidence>
<dbReference type="PANTHER" id="PTHR19303">
    <property type="entry name" value="TRANSPOSON"/>
    <property type="match status" value="1"/>
</dbReference>
<dbReference type="PANTHER" id="PTHR19303:SF62">
    <property type="entry name" value="HTH CENPB-TYPE DOMAIN-CONTAINING PROTEIN-RELATED"/>
    <property type="match status" value="1"/>
</dbReference>
<feature type="domain" description="DDE-1" evidence="1">
    <location>
        <begin position="21"/>
        <end position="186"/>
    </location>
</feature>
<organism evidence="2 3">
    <name type="scientific">Didymella exigua CBS 183.55</name>
    <dbReference type="NCBI Taxonomy" id="1150837"/>
    <lineage>
        <taxon>Eukaryota</taxon>
        <taxon>Fungi</taxon>
        <taxon>Dikarya</taxon>
        <taxon>Ascomycota</taxon>
        <taxon>Pezizomycotina</taxon>
        <taxon>Dothideomycetes</taxon>
        <taxon>Pleosporomycetidae</taxon>
        <taxon>Pleosporales</taxon>
        <taxon>Pleosporineae</taxon>
        <taxon>Didymellaceae</taxon>
        <taxon>Didymella</taxon>
    </lineage>
</organism>
<dbReference type="AlphaFoldDB" id="A0A6A5R779"/>
<dbReference type="RefSeq" id="XP_033442829.1">
    <property type="nucleotide sequence ID" value="XM_033597353.1"/>
</dbReference>
<proteinExistence type="predicted"/>
<dbReference type="InterPro" id="IPR004875">
    <property type="entry name" value="DDE_SF_endonuclease_dom"/>
</dbReference>
<dbReference type="GO" id="GO:0003677">
    <property type="term" value="F:DNA binding"/>
    <property type="evidence" value="ECO:0007669"/>
    <property type="project" value="TreeGrafter"/>
</dbReference>
<dbReference type="EMBL" id="ML979021">
    <property type="protein sequence ID" value="KAF1922576.1"/>
    <property type="molecule type" value="Genomic_DNA"/>
</dbReference>
<gene>
    <name evidence="2" type="ORF">M421DRAFT_77754</name>
</gene>
<reference evidence="2" key="1">
    <citation type="journal article" date="2020" name="Stud. Mycol.">
        <title>101 Dothideomycetes genomes: a test case for predicting lifestyles and emergence of pathogens.</title>
        <authorList>
            <person name="Haridas S."/>
            <person name="Albert R."/>
            <person name="Binder M."/>
            <person name="Bloem J."/>
            <person name="Labutti K."/>
            <person name="Salamov A."/>
            <person name="Andreopoulos B."/>
            <person name="Baker S."/>
            <person name="Barry K."/>
            <person name="Bills G."/>
            <person name="Bluhm B."/>
            <person name="Cannon C."/>
            <person name="Castanera R."/>
            <person name="Culley D."/>
            <person name="Daum C."/>
            <person name="Ezra D."/>
            <person name="Gonzalez J."/>
            <person name="Henrissat B."/>
            <person name="Kuo A."/>
            <person name="Liang C."/>
            <person name="Lipzen A."/>
            <person name="Lutzoni F."/>
            <person name="Magnuson J."/>
            <person name="Mondo S."/>
            <person name="Nolan M."/>
            <person name="Ohm R."/>
            <person name="Pangilinan J."/>
            <person name="Park H.-J."/>
            <person name="Ramirez L."/>
            <person name="Alfaro M."/>
            <person name="Sun H."/>
            <person name="Tritt A."/>
            <person name="Yoshinaga Y."/>
            <person name="Zwiers L.-H."/>
            <person name="Turgeon B."/>
            <person name="Goodwin S."/>
            <person name="Spatafora J."/>
            <person name="Crous P."/>
            <person name="Grigoriev I."/>
        </authorList>
    </citation>
    <scope>NUCLEOTIDE SEQUENCE</scope>
    <source>
        <strain evidence="2">CBS 183.55</strain>
    </source>
</reference>
<evidence type="ECO:0000313" key="2">
    <source>
        <dbReference type="EMBL" id="KAF1922576.1"/>
    </source>
</evidence>
<evidence type="ECO:0000259" key="1">
    <source>
        <dbReference type="Pfam" id="PF03184"/>
    </source>
</evidence>
<name>A0A6A5R779_9PLEO</name>
<feature type="non-terminal residue" evidence="2">
    <location>
        <position position="1"/>
    </location>
</feature>
<accession>A0A6A5R779</accession>
<dbReference type="InterPro" id="IPR050863">
    <property type="entry name" value="CenT-Element_Derived"/>
</dbReference>